<dbReference type="InterPro" id="IPR008928">
    <property type="entry name" value="6-hairpin_glycosidase_sf"/>
</dbReference>
<dbReference type="InterPro" id="IPR012341">
    <property type="entry name" value="6hp_glycosidase-like_sf"/>
</dbReference>
<dbReference type="RefSeq" id="WP_145261388.1">
    <property type="nucleotide sequence ID" value="NZ_CP036279.1"/>
</dbReference>
<evidence type="ECO:0000313" key="2">
    <source>
        <dbReference type="EMBL" id="QDU63713.1"/>
    </source>
</evidence>
<accession>A0A518B9X3</accession>
<keyword evidence="2" id="KW-0413">Isomerase</keyword>
<proteinExistence type="predicted"/>
<dbReference type="SUPFAM" id="SSF48208">
    <property type="entry name" value="Six-hairpin glycosidases"/>
    <property type="match status" value="1"/>
</dbReference>
<organism evidence="2 3">
    <name type="scientific">Kolteria novifilia</name>
    <dbReference type="NCBI Taxonomy" id="2527975"/>
    <lineage>
        <taxon>Bacteria</taxon>
        <taxon>Pseudomonadati</taxon>
        <taxon>Planctomycetota</taxon>
        <taxon>Planctomycetia</taxon>
        <taxon>Kolteriales</taxon>
        <taxon>Kolteriaceae</taxon>
        <taxon>Kolteria</taxon>
    </lineage>
</organism>
<dbReference type="PANTHER" id="PTHR42899">
    <property type="entry name" value="SPERMATOGENESIS-ASSOCIATED PROTEIN 20"/>
    <property type="match status" value="1"/>
</dbReference>
<dbReference type="CDD" id="cd02955">
    <property type="entry name" value="SSP411"/>
    <property type="match status" value="1"/>
</dbReference>
<sequence length="693" mass="78051">MTATGNRLAHETSPYLLQHAHNPVDWFPWGSEALEKARAEQRPIFLSIGYSACHWCHVMERESFEDPETAKVMNDLFVNIKVDREERPDLDQIYMNAVQLMTRHGGWPMSVWLTPDLKPFFGGTYFPPERRHGMRSFQEILHAVNEAWVNRQKDVLESADQMVARLHDIAQLNAIDGELSVDLIENAARELQRYFDRTWGGIGQAPKFPHSVEYRLMLRAAQLTGNDDFEQLATFSLERMIRGGIFDQLGGGFHRYSTDARWLVPHFEKMLYDNALIPLACLEAYQATGRKIFKEATIATLDFVLREMTSPEGGFHSTLDADSEGVEGKFFVWSKAEVDEALDPRRSEIFCSCYDVTAAGNWEGNNIPHLPRSLEECAKLHDLPVDELESILAECRRVLFERRTERIAPGRDDKILTAWNGMMIDAFAMAASVLDLPRYAEAAGAAATFVLEQMRTPEGLLLRTHKDGQAKLNAYLEDYAYVANGLITLYEATFDAKWLKASLDLVDKMVDQCWDDQEGGFFFTGKDHERLITRGKDPQDGAIPSGNSMAATALARLAKLTDRGDLVEKLERTLRLFHDQMKKYPMASAQMLVALGVHLGPTYEMALAGNGLEEESQEILRSIHGRFLPNKVIAFWDPTGEGGQPLVKLLEGKQALDDKPTLYICRDFSCQQPAIGHVAAKEALDELTAPSAS</sequence>
<dbReference type="OrthoDB" id="9762614at2"/>
<dbReference type="AlphaFoldDB" id="A0A518B9X3"/>
<dbReference type="InterPro" id="IPR024705">
    <property type="entry name" value="Ssp411"/>
</dbReference>
<dbReference type="InterPro" id="IPR004879">
    <property type="entry name" value="Ssp411-like_TRX"/>
</dbReference>
<evidence type="ECO:0000313" key="3">
    <source>
        <dbReference type="Proteomes" id="UP000317093"/>
    </source>
</evidence>
<dbReference type="SUPFAM" id="SSF52833">
    <property type="entry name" value="Thioredoxin-like"/>
    <property type="match status" value="1"/>
</dbReference>
<keyword evidence="3" id="KW-1185">Reference proteome</keyword>
<evidence type="ECO:0000259" key="1">
    <source>
        <dbReference type="Pfam" id="PF03190"/>
    </source>
</evidence>
<feature type="domain" description="Spermatogenesis-associated protein 20-like TRX" evidence="1">
    <location>
        <begin position="6"/>
        <end position="166"/>
    </location>
</feature>
<dbReference type="PIRSF" id="PIRSF006402">
    <property type="entry name" value="UCP006402_thioredoxin"/>
    <property type="match status" value="1"/>
</dbReference>
<dbReference type="KEGG" id="knv:Pan216_45940"/>
<gene>
    <name evidence="2" type="ORF">Pan216_45940</name>
</gene>
<dbReference type="Gene3D" id="1.50.10.10">
    <property type="match status" value="2"/>
</dbReference>
<name>A0A518B9X3_9BACT</name>
<dbReference type="GO" id="GO:0005975">
    <property type="term" value="P:carbohydrate metabolic process"/>
    <property type="evidence" value="ECO:0007669"/>
    <property type="project" value="InterPro"/>
</dbReference>
<dbReference type="InterPro" id="IPR036249">
    <property type="entry name" value="Thioredoxin-like_sf"/>
</dbReference>
<dbReference type="GO" id="GO:0047736">
    <property type="term" value="F:cellobiose epimerase activity"/>
    <property type="evidence" value="ECO:0007669"/>
    <property type="project" value="UniProtKB-EC"/>
</dbReference>
<protein>
    <submittedName>
        <fullName evidence="2">Cellobiose 2-epimerase</fullName>
        <ecNumber evidence="2">5.1.3.11</ecNumber>
    </submittedName>
</protein>
<dbReference type="PANTHER" id="PTHR42899:SF1">
    <property type="entry name" value="SPERMATOGENESIS-ASSOCIATED PROTEIN 20"/>
    <property type="match status" value="1"/>
</dbReference>
<dbReference type="Proteomes" id="UP000317093">
    <property type="component" value="Chromosome"/>
</dbReference>
<dbReference type="EC" id="5.1.3.11" evidence="2"/>
<reference evidence="2 3" key="1">
    <citation type="submission" date="2019-02" db="EMBL/GenBank/DDBJ databases">
        <title>Deep-cultivation of Planctomycetes and their phenomic and genomic characterization uncovers novel biology.</title>
        <authorList>
            <person name="Wiegand S."/>
            <person name="Jogler M."/>
            <person name="Boedeker C."/>
            <person name="Pinto D."/>
            <person name="Vollmers J."/>
            <person name="Rivas-Marin E."/>
            <person name="Kohn T."/>
            <person name="Peeters S.H."/>
            <person name="Heuer A."/>
            <person name="Rast P."/>
            <person name="Oberbeckmann S."/>
            <person name="Bunk B."/>
            <person name="Jeske O."/>
            <person name="Meyerdierks A."/>
            <person name="Storesund J.E."/>
            <person name="Kallscheuer N."/>
            <person name="Luecker S."/>
            <person name="Lage O.M."/>
            <person name="Pohl T."/>
            <person name="Merkel B.J."/>
            <person name="Hornburger P."/>
            <person name="Mueller R.-W."/>
            <person name="Bruemmer F."/>
            <person name="Labrenz M."/>
            <person name="Spormann A.M."/>
            <person name="Op den Camp H."/>
            <person name="Overmann J."/>
            <person name="Amann R."/>
            <person name="Jetten M.S.M."/>
            <person name="Mascher T."/>
            <person name="Medema M.H."/>
            <person name="Devos D.P."/>
            <person name="Kaster A.-K."/>
            <person name="Ovreas L."/>
            <person name="Rohde M."/>
            <person name="Galperin M.Y."/>
            <person name="Jogler C."/>
        </authorList>
    </citation>
    <scope>NUCLEOTIDE SEQUENCE [LARGE SCALE GENOMIC DNA]</scope>
    <source>
        <strain evidence="2 3">Pan216</strain>
    </source>
</reference>
<dbReference type="EMBL" id="CP036279">
    <property type="protein sequence ID" value="QDU63713.1"/>
    <property type="molecule type" value="Genomic_DNA"/>
</dbReference>
<dbReference type="Gene3D" id="3.40.30.10">
    <property type="entry name" value="Glutaredoxin"/>
    <property type="match status" value="1"/>
</dbReference>
<dbReference type="Pfam" id="PF03190">
    <property type="entry name" value="Thioredox_DsbH"/>
    <property type="match status" value="1"/>
</dbReference>